<evidence type="ECO:0000313" key="1">
    <source>
        <dbReference type="EMBL" id="GBN04650.1"/>
    </source>
</evidence>
<accession>A0A4Y2KRK1</accession>
<evidence type="ECO:0000313" key="2">
    <source>
        <dbReference type="Proteomes" id="UP000499080"/>
    </source>
</evidence>
<dbReference type="Proteomes" id="UP000499080">
    <property type="component" value="Unassembled WGS sequence"/>
</dbReference>
<proteinExistence type="predicted"/>
<sequence>MAAPDEDSRIVVPFKPSLSYMCLAKIAVGLYNEFGLKILKKAFPEMKCLRFREFKEHSPDDFILLSNRAKERLLLIPTILRKKILKAVERVQFELAEWLGRHEKKVGYYYYYGKCDFFWRSDGSIDRTKTAREIVRNQNVAIGARFEIACMYCLEKSVQTLWAILEANGETECFERPYDKSHCNAMVHFWVRWMREGAQFHWTQAAHEYLDFRMFFLYQNGSEPSFSTLFRVLMKGDRSKFFRYMILCDKDDLRFCLYTVTNKEQEKIMEKYARYVLLIHTDRPLSSLFLEIAEKSWKFLSHSSFHRVLGYLLDLKDNRDFDYYAYLAVEFWNMSPGRFKEHKGRPEFCKCKDMLKFIEERKEKKN</sequence>
<dbReference type="OrthoDB" id="5827962at2759"/>
<dbReference type="AlphaFoldDB" id="A0A4Y2KRK1"/>
<organism evidence="1 2">
    <name type="scientific">Araneus ventricosus</name>
    <name type="common">Orbweaver spider</name>
    <name type="synonym">Epeira ventricosa</name>
    <dbReference type="NCBI Taxonomy" id="182803"/>
    <lineage>
        <taxon>Eukaryota</taxon>
        <taxon>Metazoa</taxon>
        <taxon>Ecdysozoa</taxon>
        <taxon>Arthropoda</taxon>
        <taxon>Chelicerata</taxon>
        <taxon>Arachnida</taxon>
        <taxon>Araneae</taxon>
        <taxon>Araneomorphae</taxon>
        <taxon>Entelegynae</taxon>
        <taxon>Araneoidea</taxon>
        <taxon>Araneidae</taxon>
        <taxon>Araneus</taxon>
    </lineage>
</organism>
<dbReference type="EMBL" id="BGPR01004903">
    <property type="protein sequence ID" value="GBN04650.1"/>
    <property type="molecule type" value="Genomic_DNA"/>
</dbReference>
<reference evidence="1 2" key="1">
    <citation type="journal article" date="2019" name="Sci. Rep.">
        <title>Orb-weaving spider Araneus ventricosus genome elucidates the spidroin gene catalogue.</title>
        <authorList>
            <person name="Kono N."/>
            <person name="Nakamura H."/>
            <person name="Ohtoshi R."/>
            <person name="Moran D.A.P."/>
            <person name="Shinohara A."/>
            <person name="Yoshida Y."/>
            <person name="Fujiwara M."/>
            <person name="Mori M."/>
            <person name="Tomita M."/>
            <person name="Arakawa K."/>
        </authorList>
    </citation>
    <scope>NUCLEOTIDE SEQUENCE [LARGE SCALE GENOMIC DNA]</scope>
</reference>
<gene>
    <name evidence="1" type="ORF">AVEN_238653_1</name>
</gene>
<protein>
    <submittedName>
        <fullName evidence="1">Uncharacterized protein</fullName>
    </submittedName>
</protein>
<comment type="caution">
    <text evidence="1">The sequence shown here is derived from an EMBL/GenBank/DDBJ whole genome shotgun (WGS) entry which is preliminary data.</text>
</comment>
<name>A0A4Y2KRK1_ARAVE</name>
<keyword evidence="2" id="KW-1185">Reference proteome</keyword>